<sequence>MEPILIYGYPSGSSMALVAALEWLGQPYRLCRVDMLGEMRDPAYRRLNPRVETPVLITDDGRVVTETMAIALWLEARDDARRISFAPRSAQTDRMHQLMGFVNTGFTGAFTSLWAALEMQTPDPARQALLRDIGKDQVTERHDRLEEMIGPGPYLVGDRPSLADALLIGVARWAAYHQITEASGWPRLTALRKRLEDDPAVQYATALETGEPATGNGACRGHVALQDLITRFGAQLETA</sequence>
<keyword evidence="4" id="KW-1185">Reference proteome</keyword>
<evidence type="ECO:0000259" key="1">
    <source>
        <dbReference type="PROSITE" id="PS50404"/>
    </source>
</evidence>
<dbReference type="InterPro" id="IPR004046">
    <property type="entry name" value="GST_C"/>
</dbReference>
<dbReference type="SUPFAM" id="SSF47616">
    <property type="entry name" value="GST C-terminal domain-like"/>
    <property type="match status" value="1"/>
</dbReference>
<organism evidence="3 4">
    <name type="scientific">Paracoccus laeviglucosivorans</name>
    <dbReference type="NCBI Taxonomy" id="1197861"/>
    <lineage>
        <taxon>Bacteria</taxon>
        <taxon>Pseudomonadati</taxon>
        <taxon>Pseudomonadota</taxon>
        <taxon>Alphaproteobacteria</taxon>
        <taxon>Rhodobacterales</taxon>
        <taxon>Paracoccaceae</taxon>
        <taxon>Paracoccus</taxon>
    </lineage>
</organism>
<feature type="domain" description="GST C-terminal" evidence="2">
    <location>
        <begin position="88"/>
        <end position="216"/>
    </location>
</feature>
<dbReference type="Gene3D" id="3.40.30.10">
    <property type="entry name" value="Glutaredoxin"/>
    <property type="match status" value="1"/>
</dbReference>
<evidence type="ECO:0000259" key="2">
    <source>
        <dbReference type="PROSITE" id="PS50405"/>
    </source>
</evidence>
<dbReference type="InterPro" id="IPR036249">
    <property type="entry name" value="Thioredoxin-like_sf"/>
</dbReference>
<dbReference type="SFLD" id="SFLDS00019">
    <property type="entry name" value="Glutathione_Transferase_(cytos"/>
    <property type="match status" value="1"/>
</dbReference>
<dbReference type="RefSeq" id="WP_142662424.1">
    <property type="nucleotide sequence ID" value="NZ_FXTK01000004.1"/>
</dbReference>
<dbReference type="GO" id="GO:0016740">
    <property type="term" value="F:transferase activity"/>
    <property type="evidence" value="ECO:0007669"/>
    <property type="project" value="UniProtKB-KW"/>
</dbReference>
<dbReference type="EMBL" id="FXTK01000004">
    <property type="protein sequence ID" value="SMO57414.1"/>
    <property type="molecule type" value="Genomic_DNA"/>
</dbReference>
<dbReference type="InterPro" id="IPR040079">
    <property type="entry name" value="Glutathione_S-Trfase"/>
</dbReference>
<dbReference type="PROSITE" id="PS50404">
    <property type="entry name" value="GST_NTER"/>
    <property type="match status" value="1"/>
</dbReference>
<protein>
    <submittedName>
        <fullName evidence="3">Glutathione S-transferase</fullName>
    </submittedName>
</protein>
<proteinExistence type="predicted"/>
<keyword evidence="3" id="KW-0808">Transferase</keyword>
<dbReference type="InterPro" id="IPR036282">
    <property type="entry name" value="Glutathione-S-Trfase_C_sf"/>
</dbReference>
<name>A0A521CDB2_9RHOB</name>
<evidence type="ECO:0000313" key="3">
    <source>
        <dbReference type="EMBL" id="SMO57414.1"/>
    </source>
</evidence>
<dbReference type="InterPro" id="IPR010987">
    <property type="entry name" value="Glutathione-S-Trfase_C-like"/>
</dbReference>
<dbReference type="PROSITE" id="PS50405">
    <property type="entry name" value="GST_CTER"/>
    <property type="match status" value="1"/>
</dbReference>
<feature type="domain" description="GST N-terminal" evidence="1">
    <location>
        <begin position="1"/>
        <end position="82"/>
    </location>
</feature>
<dbReference type="Pfam" id="PF13409">
    <property type="entry name" value="GST_N_2"/>
    <property type="match status" value="1"/>
</dbReference>
<dbReference type="Proteomes" id="UP000319014">
    <property type="component" value="Unassembled WGS sequence"/>
</dbReference>
<dbReference type="PANTHER" id="PTHR44051">
    <property type="entry name" value="GLUTATHIONE S-TRANSFERASE-RELATED"/>
    <property type="match status" value="1"/>
</dbReference>
<dbReference type="Pfam" id="PF00043">
    <property type="entry name" value="GST_C"/>
    <property type="match status" value="1"/>
</dbReference>
<dbReference type="PANTHER" id="PTHR44051:SF8">
    <property type="entry name" value="GLUTATHIONE S-TRANSFERASE GSTA"/>
    <property type="match status" value="1"/>
</dbReference>
<evidence type="ECO:0000313" key="4">
    <source>
        <dbReference type="Proteomes" id="UP000319014"/>
    </source>
</evidence>
<accession>A0A521CDB2</accession>
<gene>
    <name evidence="3" type="ORF">SAMN06265221_104222</name>
</gene>
<dbReference type="OrthoDB" id="7583243at2"/>
<dbReference type="Gene3D" id="1.20.1050.10">
    <property type="match status" value="1"/>
</dbReference>
<dbReference type="InterPro" id="IPR004045">
    <property type="entry name" value="Glutathione_S-Trfase_N"/>
</dbReference>
<dbReference type="SUPFAM" id="SSF52833">
    <property type="entry name" value="Thioredoxin-like"/>
    <property type="match status" value="1"/>
</dbReference>
<dbReference type="AlphaFoldDB" id="A0A521CDB2"/>
<dbReference type="CDD" id="cd03057">
    <property type="entry name" value="GST_N_Beta"/>
    <property type="match status" value="1"/>
</dbReference>
<reference evidence="3 4" key="1">
    <citation type="submission" date="2017-05" db="EMBL/GenBank/DDBJ databases">
        <authorList>
            <person name="Varghese N."/>
            <person name="Submissions S."/>
        </authorList>
    </citation>
    <scope>NUCLEOTIDE SEQUENCE [LARGE SCALE GENOMIC DNA]</scope>
    <source>
        <strain evidence="3 4">DSM 100094</strain>
    </source>
</reference>